<keyword evidence="2" id="KW-1185">Reference proteome</keyword>
<evidence type="ECO:0000313" key="1">
    <source>
        <dbReference type="EMBL" id="CAG8539398.1"/>
    </source>
</evidence>
<dbReference type="AlphaFoldDB" id="A0A9N9ARV5"/>
<organism evidence="1 2">
    <name type="scientific">Acaulospora morrowiae</name>
    <dbReference type="NCBI Taxonomy" id="94023"/>
    <lineage>
        <taxon>Eukaryota</taxon>
        <taxon>Fungi</taxon>
        <taxon>Fungi incertae sedis</taxon>
        <taxon>Mucoromycota</taxon>
        <taxon>Glomeromycotina</taxon>
        <taxon>Glomeromycetes</taxon>
        <taxon>Diversisporales</taxon>
        <taxon>Acaulosporaceae</taxon>
        <taxon>Acaulospora</taxon>
    </lineage>
</organism>
<comment type="caution">
    <text evidence="1">The sequence shown here is derived from an EMBL/GenBank/DDBJ whole genome shotgun (WGS) entry which is preliminary data.</text>
</comment>
<name>A0A9N9ARV5_9GLOM</name>
<gene>
    <name evidence="1" type="ORF">AMORRO_LOCUS5054</name>
</gene>
<protein>
    <submittedName>
        <fullName evidence="1">12751_t:CDS:1</fullName>
    </submittedName>
</protein>
<dbReference type="EMBL" id="CAJVPV010002932">
    <property type="protein sequence ID" value="CAG8539398.1"/>
    <property type="molecule type" value="Genomic_DNA"/>
</dbReference>
<dbReference type="Proteomes" id="UP000789342">
    <property type="component" value="Unassembled WGS sequence"/>
</dbReference>
<proteinExistence type="predicted"/>
<reference evidence="1" key="1">
    <citation type="submission" date="2021-06" db="EMBL/GenBank/DDBJ databases">
        <authorList>
            <person name="Kallberg Y."/>
            <person name="Tangrot J."/>
            <person name="Rosling A."/>
        </authorList>
    </citation>
    <scope>NUCLEOTIDE SEQUENCE</scope>
    <source>
        <strain evidence="1">CL551</strain>
    </source>
</reference>
<accession>A0A9N9ARV5</accession>
<evidence type="ECO:0000313" key="2">
    <source>
        <dbReference type="Proteomes" id="UP000789342"/>
    </source>
</evidence>
<sequence>MNFVYKSLMFIAWTDNDVYSLGSTRTCAGGQGKKVNNSFRPPKPFVDSHDSDGSARFIFVDFGLSNPWIVISYNAFLFS</sequence>